<dbReference type="InterPro" id="IPR006527">
    <property type="entry name" value="F-box-assoc_dom_typ1"/>
</dbReference>
<dbReference type="Pfam" id="PF07734">
    <property type="entry name" value="FBA_1"/>
    <property type="match status" value="1"/>
</dbReference>
<dbReference type="InterPro" id="IPR001810">
    <property type="entry name" value="F-box_dom"/>
</dbReference>
<dbReference type="SUPFAM" id="SSF50965">
    <property type="entry name" value="Galactose oxidase, central domain"/>
    <property type="match status" value="1"/>
</dbReference>
<sequence>MSDIPSELHKEILLRLPAESLFRLRTVCKSWRRIIDDPPFLRSIINNDQLSFPNLLIRYGTGALYSLSLDSLIHINGEQTIDATHVNHVPSLEFPAATCNGLILILDHYDEDDETWVIWNPLTGDFHEFPQPDIDLFFAGCGIGYHSASDDYRVVRLDYLYHGGEYVHRTLVYSLRLNTWKQIMDYPSDFFNKRRENEGVFLNGAIHWKAYDSIIVLDLATEKFHQLAAPPERAFPRNTRLDAFDGCLVVSVVSGTKRAWVMKDDGVELKWVELFSSVERRVIGGSSPSGRVCPIAYSEKERQLILQHENEIIVWDIEKYSAKKITIPGLWGGPSAQLCPRSIFRFNGIVGGVKKNINEASTRTWIFDKFWNRGICQ</sequence>
<evidence type="ECO:0000313" key="3">
    <source>
        <dbReference type="Proteomes" id="UP001632038"/>
    </source>
</evidence>
<dbReference type="PANTHER" id="PTHR31672">
    <property type="entry name" value="BNACNNG10540D PROTEIN"/>
    <property type="match status" value="1"/>
</dbReference>
<dbReference type="InterPro" id="IPR011043">
    <property type="entry name" value="Gal_Oxase/kelch_b-propeller"/>
</dbReference>
<dbReference type="Proteomes" id="UP001632038">
    <property type="component" value="Unassembled WGS sequence"/>
</dbReference>
<dbReference type="EMBL" id="JAVIJP010000060">
    <property type="protein sequence ID" value="KAL3622465.1"/>
    <property type="molecule type" value="Genomic_DNA"/>
</dbReference>
<evidence type="ECO:0000259" key="1">
    <source>
        <dbReference type="PROSITE" id="PS50181"/>
    </source>
</evidence>
<protein>
    <recommendedName>
        <fullName evidence="1">F-box domain-containing protein</fullName>
    </recommendedName>
</protein>
<dbReference type="CDD" id="cd22157">
    <property type="entry name" value="F-box_AtFBW1-like"/>
    <property type="match status" value="1"/>
</dbReference>
<dbReference type="InterPro" id="IPR050796">
    <property type="entry name" value="SCF_F-box_component"/>
</dbReference>
<dbReference type="SMART" id="SM00256">
    <property type="entry name" value="FBOX"/>
    <property type="match status" value="1"/>
</dbReference>
<reference evidence="3" key="1">
    <citation type="journal article" date="2024" name="IScience">
        <title>Strigolactones Initiate the Formation of Haustorium-like Structures in Castilleja.</title>
        <authorList>
            <person name="Buerger M."/>
            <person name="Peterson D."/>
            <person name="Chory J."/>
        </authorList>
    </citation>
    <scope>NUCLEOTIDE SEQUENCE [LARGE SCALE GENOMIC DNA]</scope>
</reference>
<evidence type="ECO:0000313" key="2">
    <source>
        <dbReference type="EMBL" id="KAL3622465.1"/>
    </source>
</evidence>
<proteinExistence type="predicted"/>
<name>A0ABD3C0P8_9LAMI</name>
<dbReference type="NCBIfam" id="TIGR01640">
    <property type="entry name" value="F_box_assoc_1"/>
    <property type="match status" value="1"/>
</dbReference>
<dbReference type="Gene3D" id="1.20.1280.50">
    <property type="match status" value="1"/>
</dbReference>
<organism evidence="2 3">
    <name type="scientific">Castilleja foliolosa</name>
    <dbReference type="NCBI Taxonomy" id="1961234"/>
    <lineage>
        <taxon>Eukaryota</taxon>
        <taxon>Viridiplantae</taxon>
        <taxon>Streptophyta</taxon>
        <taxon>Embryophyta</taxon>
        <taxon>Tracheophyta</taxon>
        <taxon>Spermatophyta</taxon>
        <taxon>Magnoliopsida</taxon>
        <taxon>eudicotyledons</taxon>
        <taxon>Gunneridae</taxon>
        <taxon>Pentapetalae</taxon>
        <taxon>asterids</taxon>
        <taxon>lamiids</taxon>
        <taxon>Lamiales</taxon>
        <taxon>Orobanchaceae</taxon>
        <taxon>Pedicularideae</taxon>
        <taxon>Castillejinae</taxon>
        <taxon>Castilleja</taxon>
    </lineage>
</organism>
<keyword evidence="3" id="KW-1185">Reference proteome</keyword>
<accession>A0ABD3C0P8</accession>
<comment type="caution">
    <text evidence="2">The sequence shown here is derived from an EMBL/GenBank/DDBJ whole genome shotgun (WGS) entry which is preliminary data.</text>
</comment>
<dbReference type="PANTHER" id="PTHR31672:SF13">
    <property type="entry name" value="F-BOX PROTEIN CPR30-LIKE"/>
    <property type="match status" value="1"/>
</dbReference>
<dbReference type="SUPFAM" id="SSF81383">
    <property type="entry name" value="F-box domain"/>
    <property type="match status" value="1"/>
</dbReference>
<feature type="domain" description="F-box" evidence="1">
    <location>
        <begin position="1"/>
        <end position="44"/>
    </location>
</feature>
<dbReference type="InterPro" id="IPR036047">
    <property type="entry name" value="F-box-like_dom_sf"/>
</dbReference>
<gene>
    <name evidence="2" type="ORF">CASFOL_033876</name>
</gene>
<dbReference type="InterPro" id="IPR017451">
    <property type="entry name" value="F-box-assoc_interact_dom"/>
</dbReference>
<dbReference type="PROSITE" id="PS50181">
    <property type="entry name" value="FBOX"/>
    <property type="match status" value="1"/>
</dbReference>
<dbReference type="AlphaFoldDB" id="A0ABD3C0P8"/>
<dbReference type="Pfam" id="PF00646">
    <property type="entry name" value="F-box"/>
    <property type="match status" value="1"/>
</dbReference>